<dbReference type="GO" id="GO:0020037">
    <property type="term" value="F:heme binding"/>
    <property type="evidence" value="ECO:0007669"/>
    <property type="project" value="InterPro"/>
</dbReference>
<keyword evidence="6" id="KW-0456">Lyase</keyword>
<dbReference type="GO" id="GO:0070482">
    <property type="term" value="P:response to oxygen levels"/>
    <property type="evidence" value="ECO:0007669"/>
    <property type="project" value="TreeGrafter"/>
</dbReference>
<dbReference type="Pfam" id="PF07701">
    <property type="entry name" value="HNOBA"/>
    <property type="match status" value="1"/>
</dbReference>
<name>A0A8S9Y4I5_APOLU</name>
<keyword evidence="3" id="KW-0963">Cytoplasm</keyword>
<feature type="domain" description="Guanylate cyclase" evidence="8">
    <location>
        <begin position="174"/>
        <end position="258"/>
    </location>
</feature>
<dbReference type="OrthoDB" id="6127067at2759"/>
<accession>A0A8S9Y4I5</accession>
<keyword evidence="4" id="KW-0547">Nucleotide-binding</keyword>
<keyword evidence="10" id="KW-1185">Reference proteome</keyword>
<dbReference type="Proteomes" id="UP000466442">
    <property type="component" value="Linkage Group LG1"/>
</dbReference>
<evidence type="ECO:0000256" key="3">
    <source>
        <dbReference type="ARBA" id="ARBA00022490"/>
    </source>
</evidence>
<comment type="subcellular location">
    <subcellularLocation>
        <location evidence="1">Cytoplasm</location>
    </subcellularLocation>
</comment>
<evidence type="ECO:0000256" key="5">
    <source>
        <dbReference type="ARBA" id="ARBA00023134"/>
    </source>
</evidence>
<protein>
    <recommendedName>
        <fullName evidence="2">guanylate cyclase</fullName>
        <ecNumber evidence="2">4.6.1.2</ecNumber>
    </recommendedName>
</protein>
<keyword evidence="7" id="KW-0141">cGMP biosynthesis</keyword>
<dbReference type="Pfam" id="PF07700">
    <property type="entry name" value="HNOB"/>
    <property type="match status" value="1"/>
</dbReference>
<dbReference type="CDD" id="cd07302">
    <property type="entry name" value="CHD"/>
    <property type="match status" value="1"/>
</dbReference>
<comment type="caution">
    <text evidence="9">The sequence shown here is derived from an EMBL/GenBank/DDBJ whole genome shotgun (WGS) entry which is preliminary data.</text>
</comment>
<dbReference type="SMART" id="SM00044">
    <property type="entry name" value="CYCc"/>
    <property type="match status" value="1"/>
</dbReference>
<evidence type="ECO:0000256" key="1">
    <source>
        <dbReference type="ARBA" id="ARBA00004496"/>
    </source>
</evidence>
<evidence type="ECO:0000313" key="9">
    <source>
        <dbReference type="EMBL" id="KAF6216170.1"/>
    </source>
</evidence>
<dbReference type="SUPFAM" id="SSF111126">
    <property type="entry name" value="Ligand-binding domain in the NO signalling and Golgi transport"/>
    <property type="match status" value="1"/>
</dbReference>
<evidence type="ECO:0000313" key="10">
    <source>
        <dbReference type="Proteomes" id="UP000466442"/>
    </source>
</evidence>
<dbReference type="EC" id="4.6.1.2" evidence="2"/>
<dbReference type="PANTHER" id="PTHR45655">
    <property type="entry name" value="GUANYLATE CYCLASE SOLUBLE SUBUNIT BETA-2"/>
    <property type="match status" value="1"/>
</dbReference>
<dbReference type="InterPro" id="IPR024096">
    <property type="entry name" value="NO_sig/Golgi_transp_ligand-bd"/>
</dbReference>
<keyword evidence="5" id="KW-0342">GTP-binding</keyword>
<dbReference type="GO" id="GO:0038060">
    <property type="term" value="P:nitric oxide-cGMP-mediated signaling"/>
    <property type="evidence" value="ECO:0007669"/>
    <property type="project" value="TreeGrafter"/>
</dbReference>
<dbReference type="EMBL" id="WIXP02000001">
    <property type="protein sequence ID" value="KAF6216170.1"/>
    <property type="molecule type" value="Genomic_DNA"/>
</dbReference>
<evidence type="ECO:0000256" key="2">
    <source>
        <dbReference type="ARBA" id="ARBA00012202"/>
    </source>
</evidence>
<dbReference type="InterPro" id="IPR029787">
    <property type="entry name" value="Nucleotide_cyclase"/>
</dbReference>
<evidence type="ECO:0000256" key="6">
    <source>
        <dbReference type="ARBA" id="ARBA00023239"/>
    </source>
</evidence>
<dbReference type="Gene3D" id="6.10.250.780">
    <property type="match status" value="1"/>
</dbReference>
<dbReference type="SUPFAM" id="SSF55073">
    <property type="entry name" value="Nucleotide cyclase"/>
    <property type="match status" value="1"/>
</dbReference>
<dbReference type="Pfam" id="PF00211">
    <property type="entry name" value="Guanylate_cyc"/>
    <property type="match status" value="1"/>
</dbReference>
<sequence length="350" mass="39421">MEAPSISVERENKTGLILHYRSRRSSLLFYLIGILKGAATLLYGQELEVDLLKKDVTVDGLHAVLRLNFFNNELKLKNWRPLQERHHLPISLTTLLHIYPFAIILKDNVLVGTQESSELRLSLETEQEKTVKIREAMGRLDKEVERTNRLLYQMIPQHVTEQLKTGKSPMTTCKIETIGDAYMVVAGLQYETDHAARVCDMALEIARSVISLKDPNKDDHLRVRVGISTGSLVAGVVGQKMPRYCLFGKTSLLAAVLEHSSEPMKIQLSQQTADQLPSSYVLSFKGILNHPEFMGMRTYWLEGNHSENVSRRANYSGGMDGENGQPDSDFTYAWCTAMTGLNCNQSCFLS</sequence>
<dbReference type="GO" id="GO:0004383">
    <property type="term" value="F:guanylate cyclase activity"/>
    <property type="evidence" value="ECO:0007669"/>
    <property type="project" value="UniProtKB-EC"/>
</dbReference>
<dbReference type="InterPro" id="IPR001054">
    <property type="entry name" value="A/G_cyclase"/>
</dbReference>
<organism evidence="9 10">
    <name type="scientific">Apolygus lucorum</name>
    <name type="common">Small green plant bug</name>
    <name type="synonym">Lygocoris lucorum</name>
    <dbReference type="NCBI Taxonomy" id="248454"/>
    <lineage>
        <taxon>Eukaryota</taxon>
        <taxon>Metazoa</taxon>
        <taxon>Ecdysozoa</taxon>
        <taxon>Arthropoda</taxon>
        <taxon>Hexapoda</taxon>
        <taxon>Insecta</taxon>
        <taxon>Pterygota</taxon>
        <taxon>Neoptera</taxon>
        <taxon>Paraneoptera</taxon>
        <taxon>Hemiptera</taxon>
        <taxon>Heteroptera</taxon>
        <taxon>Panheteroptera</taxon>
        <taxon>Cimicomorpha</taxon>
        <taxon>Miridae</taxon>
        <taxon>Mirini</taxon>
        <taxon>Apolygus</taxon>
    </lineage>
</organism>
<dbReference type="GO" id="GO:0008074">
    <property type="term" value="C:guanylate cyclase complex, soluble"/>
    <property type="evidence" value="ECO:0007669"/>
    <property type="project" value="TreeGrafter"/>
</dbReference>
<dbReference type="PANTHER" id="PTHR45655:SF10">
    <property type="entry name" value="SOLUBLE GUANYLATE CYCLASE 88E"/>
    <property type="match status" value="1"/>
</dbReference>
<evidence type="ECO:0000259" key="8">
    <source>
        <dbReference type="PROSITE" id="PS50125"/>
    </source>
</evidence>
<dbReference type="GO" id="GO:0005525">
    <property type="term" value="F:GTP binding"/>
    <property type="evidence" value="ECO:0007669"/>
    <property type="project" value="UniProtKB-KW"/>
</dbReference>
<dbReference type="InterPro" id="IPR038158">
    <property type="entry name" value="H-NOX_domain_sf"/>
</dbReference>
<dbReference type="InterPro" id="IPR011644">
    <property type="entry name" value="Heme_NO-bd"/>
</dbReference>
<proteinExistence type="predicted"/>
<dbReference type="Gene3D" id="3.90.1520.10">
    <property type="entry name" value="H-NOX domain"/>
    <property type="match status" value="1"/>
</dbReference>
<evidence type="ECO:0000256" key="4">
    <source>
        <dbReference type="ARBA" id="ARBA00022741"/>
    </source>
</evidence>
<dbReference type="Gene3D" id="3.30.70.1230">
    <property type="entry name" value="Nucleotide cyclase"/>
    <property type="match status" value="1"/>
</dbReference>
<dbReference type="PROSITE" id="PS50125">
    <property type="entry name" value="GUANYLATE_CYCLASE_2"/>
    <property type="match status" value="1"/>
</dbReference>
<dbReference type="AlphaFoldDB" id="A0A8S9Y4I5"/>
<dbReference type="InterPro" id="IPR011645">
    <property type="entry name" value="HNOB_dom_associated"/>
</dbReference>
<reference evidence="9" key="1">
    <citation type="journal article" date="2021" name="Mol. Ecol. Resour.">
        <title>Apolygus lucorum genome provides insights into omnivorousness and mesophyll feeding.</title>
        <authorList>
            <person name="Liu Y."/>
            <person name="Liu H."/>
            <person name="Wang H."/>
            <person name="Huang T."/>
            <person name="Liu B."/>
            <person name="Yang B."/>
            <person name="Yin L."/>
            <person name="Li B."/>
            <person name="Zhang Y."/>
            <person name="Zhang S."/>
            <person name="Jiang F."/>
            <person name="Zhang X."/>
            <person name="Ren Y."/>
            <person name="Wang B."/>
            <person name="Wang S."/>
            <person name="Lu Y."/>
            <person name="Wu K."/>
            <person name="Fan W."/>
            <person name="Wang G."/>
        </authorList>
    </citation>
    <scope>NUCLEOTIDE SEQUENCE</scope>
    <source>
        <strain evidence="9">12Hb</strain>
    </source>
</reference>
<gene>
    <name evidence="9" type="ORF">GE061_000510</name>
</gene>
<evidence type="ECO:0000256" key="7">
    <source>
        <dbReference type="ARBA" id="ARBA00023293"/>
    </source>
</evidence>